<name>A0A1B9FST4_9TREE</name>
<reference evidence="2" key="3">
    <citation type="submission" date="2014-01" db="EMBL/GenBank/DDBJ databases">
        <title>Evolution of pathogenesis and genome organization in the Tremellales.</title>
        <authorList>
            <person name="Cuomo C."/>
            <person name="Litvintseva A."/>
            <person name="Heitman J."/>
            <person name="Chen Y."/>
            <person name="Sun S."/>
            <person name="Springer D."/>
            <person name="Dromer F."/>
            <person name="Young S."/>
            <person name="Zeng Q."/>
            <person name="Chapman S."/>
            <person name="Gujja S."/>
            <person name="Saif S."/>
            <person name="Birren B."/>
        </authorList>
    </citation>
    <scope>NUCLEOTIDE SEQUENCE</scope>
    <source>
        <strain evidence="2">CBS 10118</strain>
    </source>
</reference>
<reference evidence="3" key="4">
    <citation type="submission" date="2024-02" db="EMBL/GenBank/DDBJ databases">
        <title>Comparative genomics of Cryptococcus and Kwoniella reveals pathogenesis evolution and contrasting modes of karyotype evolution via chromosome fusion or intercentromeric recombination.</title>
        <authorList>
            <person name="Coelho M.A."/>
            <person name="David-Palma M."/>
            <person name="Shea T."/>
            <person name="Bowers K."/>
            <person name="McGinley-Smith S."/>
            <person name="Mohammad A.W."/>
            <person name="Gnirke A."/>
            <person name="Yurkov A.M."/>
            <person name="Nowrousian M."/>
            <person name="Sun S."/>
            <person name="Cuomo C.A."/>
            <person name="Heitman J."/>
        </authorList>
    </citation>
    <scope>NUCLEOTIDE SEQUENCE</scope>
    <source>
        <strain evidence="3">CBS 10118</strain>
    </source>
</reference>
<feature type="compositionally biased region" description="Polar residues" evidence="1">
    <location>
        <begin position="41"/>
        <end position="66"/>
    </location>
</feature>
<evidence type="ECO:0000313" key="2">
    <source>
        <dbReference type="EMBL" id="OCF21837.1"/>
    </source>
</evidence>
<gene>
    <name evidence="2" type="ORF">I302_08616</name>
    <name evidence="3" type="ORF">I302_105330</name>
</gene>
<proteinExistence type="predicted"/>
<dbReference type="VEuPathDB" id="FungiDB:I302_08616"/>
<evidence type="ECO:0000313" key="4">
    <source>
        <dbReference type="Proteomes" id="UP000092730"/>
    </source>
</evidence>
<protein>
    <submittedName>
        <fullName evidence="2">Uncharacterized protein</fullName>
    </submittedName>
</protein>
<dbReference type="EMBL" id="CP144543">
    <property type="protein sequence ID" value="WVW83311.1"/>
    <property type="molecule type" value="Genomic_DNA"/>
</dbReference>
<dbReference type="GeneID" id="30213015"/>
<dbReference type="AlphaFoldDB" id="A0A1B9FST4"/>
<dbReference type="RefSeq" id="XP_019042907.1">
    <property type="nucleotide sequence ID" value="XM_019195194.1"/>
</dbReference>
<feature type="compositionally biased region" description="Polar residues" evidence="1">
    <location>
        <begin position="1"/>
        <end position="29"/>
    </location>
</feature>
<feature type="region of interest" description="Disordered" evidence="1">
    <location>
        <begin position="1"/>
        <end position="123"/>
    </location>
</feature>
<reference evidence="3" key="2">
    <citation type="submission" date="2013-07" db="EMBL/GenBank/DDBJ databases">
        <authorList>
            <consortium name="The Broad Institute Genome Sequencing Platform"/>
            <person name="Cuomo C."/>
            <person name="Litvintseva A."/>
            <person name="Chen Y."/>
            <person name="Heitman J."/>
            <person name="Sun S."/>
            <person name="Springer D."/>
            <person name="Dromer F."/>
            <person name="Young S.K."/>
            <person name="Zeng Q."/>
            <person name="Gargeya S."/>
            <person name="Fitzgerald M."/>
            <person name="Abouelleil A."/>
            <person name="Alvarado L."/>
            <person name="Berlin A.M."/>
            <person name="Chapman S.B."/>
            <person name="Dewar J."/>
            <person name="Goldberg J."/>
            <person name="Griggs A."/>
            <person name="Gujja S."/>
            <person name="Hansen M."/>
            <person name="Howarth C."/>
            <person name="Imamovic A."/>
            <person name="Larimer J."/>
            <person name="McCowan C."/>
            <person name="Murphy C."/>
            <person name="Pearson M."/>
            <person name="Priest M."/>
            <person name="Roberts A."/>
            <person name="Saif S."/>
            <person name="Shea T."/>
            <person name="Sykes S."/>
            <person name="Wortman J."/>
            <person name="Nusbaum C."/>
            <person name="Birren B."/>
        </authorList>
    </citation>
    <scope>NUCLEOTIDE SEQUENCE</scope>
    <source>
        <strain evidence="3">CBS 10118</strain>
    </source>
</reference>
<dbReference type="EMBL" id="KI894026">
    <property type="protein sequence ID" value="OCF21837.1"/>
    <property type="molecule type" value="Genomic_DNA"/>
</dbReference>
<dbReference type="OrthoDB" id="2564761at2759"/>
<evidence type="ECO:0000256" key="1">
    <source>
        <dbReference type="SAM" id="MobiDB-lite"/>
    </source>
</evidence>
<dbReference type="KEGG" id="kbi:30213015"/>
<organism evidence="2">
    <name type="scientific">Kwoniella bestiolae CBS 10118</name>
    <dbReference type="NCBI Taxonomy" id="1296100"/>
    <lineage>
        <taxon>Eukaryota</taxon>
        <taxon>Fungi</taxon>
        <taxon>Dikarya</taxon>
        <taxon>Basidiomycota</taxon>
        <taxon>Agaricomycotina</taxon>
        <taxon>Tremellomycetes</taxon>
        <taxon>Tremellales</taxon>
        <taxon>Cryptococcaceae</taxon>
        <taxon>Kwoniella</taxon>
    </lineage>
</organism>
<dbReference type="Proteomes" id="UP000092730">
    <property type="component" value="Chromosome 3"/>
</dbReference>
<reference evidence="2" key="1">
    <citation type="submission" date="2013-07" db="EMBL/GenBank/DDBJ databases">
        <title>The Genome Sequence of Cryptococcus bestiolae CBS10118.</title>
        <authorList>
            <consortium name="The Broad Institute Genome Sequencing Platform"/>
            <person name="Cuomo C."/>
            <person name="Litvintseva A."/>
            <person name="Chen Y."/>
            <person name="Heitman J."/>
            <person name="Sun S."/>
            <person name="Springer D."/>
            <person name="Dromer F."/>
            <person name="Young S.K."/>
            <person name="Zeng Q."/>
            <person name="Gargeya S."/>
            <person name="Fitzgerald M."/>
            <person name="Abouelleil A."/>
            <person name="Alvarado L."/>
            <person name="Berlin A.M."/>
            <person name="Chapman S.B."/>
            <person name="Dewar J."/>
            <person name="Goldberg J."/>
            <person name="Griggs A."/>
            <person name="Gujja S."/>
            <person name="Hansen M."/>
            <person name="Howarth C."/>
            <person name="Imamovic A."/>
            <person name="Larimer J."/>
            <person name="McCowan C."/>
            <person name="Murphy C."/>
            <person name="Pearson M."/>
            <person name="Priest M."/>
            <person name="Roberts A."/>
            <person name="Saif S."/>
            <person name="Shea T."/>
            <person name="Sykes S."/>
            <person name="Wortman J."/>
            <person name="Nusbaum C."/>
            <person name="Birren B."/>
        </authorList>
    </citation>
    <scope>NUCLEOTIDE SEQUENCE [LARGE SCALE GENOMIC DNA]</scope>
    <source>
        <strain evidence="2">CBS 10118</strain>
    </source>
</reference>
<sequence length="267" mass="29920">MASNFYPSQGSPYRQSPQSRSINRSNTSPDLVGIDEEDHSSPSYNQANSHTNRQWLTANNNVSQSAPPTPRKVNSEFKSPSFTDRGRPSPGVNMGLPRKLTRRAAGSSSSLTPSGEEWNEVDGGGARKKMRYTKEEEMVEEVDNFDPMEAIHVFDSKCQLEDEWDKIQEQMVAFLKNYAKETLEHAYENIIQVNYLFTTMNKQAQEDLLAGVAAIEKEEAEHERARKIITDFSEEMKRAAEVLSRFGDHGNPLKALMAKREGGTGGA</sequence>
<evidence type="ECO:0000313" key="3">
    <source>
        <dbReference type="EMBL" id="WVW83311.1"/>
    </source>
</evidence>
<keyword evidence="4" id="KW-1185">Reference proteome</keyword>
<accession>A0A1B9FST4</accession>